<dbReference type="EMBL" id="MGET01000023">
    <property type="protein sequence ID" value="OGL89834.1"/>
    <property type="molecule type" value="Genomic_DNA"/>
</dbReference>
<organism evidence="1 2">
    <name type="scientific">Candidatus Uhrbacteria bacterium RIFCSPLOWO2_02_FULL_53_10</name>
    <dbReference type="NCBI Taxonomy" id="1802411"/>
    <lineage>
        <taxon>Bacteria</taxon>
        <taxon>Candidatus Uhriibacteriota</taxon>
    </lineage>
</organism>
<name>A0A1F7VIM3_9BACT</name>
<sequence length="86" mass="9918">MKHQHNVGVSVLLCLKLFHVKHFCSLYERKHVSLQTMLNNQIQIEIASVLDFRGTSMCEFCAHRSALLTIRTCLKARSRCRSTSQL</sequence>
<proteinExistence type="predicted"/>
<gene>
    <name evidence="1" type="ORF">A3I45_00055</name>
</gene>
<reference evidence="1 2" key="1">
    <citation type="journal article" date="2016" name="Nat. Commun.">
        <title>Thousands of microbial genomes shed light on interconnected biogeochemical processes in an aquifer system.</title>
        <authorList>
            <person name="Anantharaman K."/>
            <person name="Brown C.T."/>
            <person name="Hug L.A."/>
            <person name="Sharon I."/>
            <person name="Castelle C.J."/>
            <person name="Probst A.J."/>
            <person name="Thomas B.C."/>
            <person name="Singh A."/>
            <person name="Wilkins M.J."/>
            <person name="Karaoz U."/>
            <person name="Brodie E.L."/>
            <person name="Williams K.H."/>
            <person name="Hubbard S.S."/>
            <person name="Banfield J.F."/>
        </authorList>
    </citation>
    <scope>NUCLEOTIDE SEQUENCE [LARGE SCALE GENOMIC DNA]</scope>
</reference>
<protein>
    <submittedName>
        <fullName evidence="1">Uncharacterized protein</fullName>
    </submittedName>
</protein>
<dbReference type="AlphaFoldDB" id="A0A1F7VIM3"/>
<evidence type="ECO:0000313" key="2">
    <source>
        <dbReference type="Proteomes" id="UP000177574"/>
    </source>
</evidence>
<dbReference type="Proteomes" id="UP000177574">
    <property type="component" value="Unassembled WGS sequence"/>
</dbReference>
<evidence type="ECO:0000313" key="1">
    <source>
        <dbReference type="EMBL" id="OGL89834.1"/>
    </source>
</evidence>
<accession>A0A1F7VIM3</accession>
<comment type="caution">
    <text evidence="1">The sequence shown here is derived from an EMBL/GenBank/DDBJ whole genome shotgun (WGS) entry which is preliminary data.</text>
</comment>